<feature type="region of interest" description="Disordered" evidence="1">
    <location>
        <begin position="75"/>
        <end position="133"/>
    </location>
</feature>
<feature type="compositionally biased region" description="Basic residues" evidence="1">
    <location>
        <begin position="1676"/>
        <end position="1693"/>
    </location>
</feature>
<feature type="region of interest" description="Disordered" evidence="1">
    <location>
        <begin position="1233"/>
        <end position="1260"/>
    </location>
</feature>
<sequence>MFEKPQPRRRKRKRGNRRPTLPEQQSKPQIPAPQSPEPVQKKPKTGENTAGLPPLAPVYGQNGEFICYVEKPHKKQVPAPGTAATDVPSDQDQENHQRVSSASLRSLNSKPVQGKRTPQTRRQRPKHLQKKTGSAWDWWPTGNFALDLTYDEYEDASKLKVHWATSGSGSNKKGQNPNAPDYTGGKLHLRKCLGIIYCDDEDCKILVRPQCSGPRIEEQVRKPCACGGRLVHLECPAHDCQWFWADGVHYEHMETHNHAQPTHLLHVTKDEAARFRAIVTDNPKTKALGLIVGAPAVIPGVTQPRPSVAKISPIFSNSHRVARERAKIIKPQSTHGQREFLDEFSSFLSAHPDWMIHEHIHNGVMVFSFQSPFMRSQLVGTQVPDQPINGIVNDAAHGWRKNRSHLLMISSTYCPRLKCWVPGVISFTNGATAEHFRQHFLALFLSVAHEAKNTGISLEDRLFAGVMDFSEAERKGFTLAFIDFWTRYAHGSDKRSEDELRKACRRLLRGCRQHFKENARRISKITAIVPVEEREHFLRRVFALMDVENLKEFEARCDEILAEYEDIEPWLSWYRRPAHARMLFASAREMDIEIWDSIPDTTNAEEAMHWKLYASSGRDHDFMPGMEALYLVADYYKDQYQNVKVGIPTQYGEKEVFKVIAEYNKTETTKPSRNKNRSVQNDGRGVDTAKKLAQANAKRKRDMERKATTTRKAATGPVKKKVHPVNSLVKKIAQSSRNRKAAEIRKKKQLEKIKDEFPSETSSDGEDAYLQDPLNDSSSLSSEDLSGDEEGEVSTVAIPENSVSTKKVIPDNTSKPGAGTLLKNIPASTVTKIRPSYPWFKNSCWFDTALQLLFTTLSGDLFAEFSELCLTLPKKSGILLLYNTLQARKDIPASFSNVKMSKTLGEQRDLLRKELSRRRAIRQGHLFEQLMDWFYILLQYDSKSTKPRPPESYRAAAYFQILDLDVHLCSGNDEIGGRHVEISKTPMRKECIDLTDGDHALYKGDFVTFVDDYFDVQQPLTSTGGCWRSNTMLKRVCNGVRKDYRNIVVSIPVVLNIDVETELLPKGATWNFPATFCPDNTLDDVVYELAALGLFSKTDKHFNARYLSDNQQDVYTYDGAKRTGNIAGIPTLEKDATSDTHFFGSNVNVPSEYRVTYAMYRLRSGMEAQDRFLQHRITQIASVYSLRFPNPSLSCNMEIVLDDEGLKHLPSWKRHWLIDPDSRKTSEYIGVNSAISSSPGPPTAMASLPDLSDNDSKFRDSVSSAGESSVMVLDRPGTPSVALLNCRCGTKMQKEGVNVVDFGTDLGEVVECNLCSEWSHIACQKNGRADRLGNNPFHCDSHSTRPFHLGNVQPNRSRRILGTYFKKTLLSIRLCIGKAVLARTADFWYPVRLIDRMSTPAGTTWKVKWWRGCGIPAAGSMTTVEEVDLVDSLYGLQTERRKIRLGKWSHAVKSPSPDDILDDPQTVPYTPEVHKALSPVATVLEALMINAESVDSDQIPAKRYLEEKKLPLTTVVEYTAGLSRIELGQIYNWFEIHVAKNDPKLRRWWMTGLAAAHAHTVYIAFRDSSSCEGEPSRESLEAAWTTLQSLEYVNRIEVDIDREAVMALEELMFERSRAAGVAGYWQWGLDAGDHEELWDPYQGLPTNWNHEDRTDSESEIQPGPNFITIVPPPKPKTTRGPRPKPKPIIKAKK</sequence>
<evidence type="ECO:0000313" key="3">
    <source>
        <dbReference type="Proteomes" id="UP000567179"/>
    </source>
</evidence>
<organism evidence="2 3">
    <name type="scientific">Psilocybe cf. subviscida</name>
    <dbReference type="NCBI Taxonomy" id="2480587"/>
    <lineage>
        <taxon>Eukaryota</taxon>
        <taxon>Fungi</taxon>
        <taxon>Dikarya</taxon>
        <taxon>Basidiomycota</taxon>
        <taxon>Agaricomycotina</taxon>
        <taxon>Agaricomycetes</taxon>
        <taxon>Agaricomycetidae</taxon>
        <taxon>Agaricales</taxon>
        <taxon>Agaricineae</taxon>
        <taxon>Strophariaceae</taxon>
        <taxon>Psilocybe</taxon>
    </lineage>
</organism>
<feature type="compositionally biased region" description="Basic and acidic residues" evidence="1">
    <location>
        <begin position="740"/>
        <end position="757"/>
    </location>
</feature>
<evidence type="ECO:0008006" key="4">
    <source>
        <dbReference type="Google" id="ProtNLM"/>
    </source>
</evidence>
<reference evidence="2 3" key="1">
    <citation type="journal article" date="2020" name="ISME J.">
        <title>Uncovering the hidden diversity of litter-decomposition mechanisms in mushroom-forming fungi.</title>
        <authorList>
            <person name="Floudas D."/>
            <person name="Bentzer J."/>
            <person name="Ahren D."/>
            <person name="Johansson T."/>
            <person name="Persson P."/>
            <person name="Tunlid A."/>
        </authorList>
    </citation>
    <scope>NUCLEOTIDE SEQUENCE [LARGE SCALE GENOMIC DNA]</scope>
    <source>
        <strain evidence="2 3">CBS 101986</strain>
    </source>
</reference>
<accession>A0A8H5AR25</accession>
<gene>
    <name evidence="2" type="ORF">D9619_012357</name>
</gene>
<keyword evidence="3" id="KW-1185">Reference proteome</keyword>
<dbReference type="EMBL" id="JAACJJ010000059">
    <property type="protein sequence ID" value="KAF5309423.1"/>
    <property type="molecule type" value="Genomic_DNA"/>
</dbReference>
<comment type="caution">
    <text evidence="2">The sequence shown here is derived from an EMBL/GenBank/DDBJ whole genome shotgun (WGS) entry which is preliminary data.</text>
</comment>
<evidence type="ECO:0000313" key="2">
    <source>
        <dbReference type="EMBL" id="KAF5309423.1"/>
    </source>
</evidence>
<feature type="region of interest" description="Disordered" evidence="1">
    <location>
        <begin position="1"/>
        <end position="58"/>
    </location>
</feature>
<dbReference type="InterPro" id="IPR013083">
    <property type="entry name" value="Znf_RING/FYVE/PHD"/>
</dbReference>
<name>A0A8H5AR25_9AGAR</name>
<evidence type="ECO:0000256" key="1">
    <source>
        <dbReference type="SAM" id="MobiDB-lite"/>
    </source>
</evidence>
<feature type="compositionally biased region" description="Basic residues" evidence="1">
    <location>
        <begin position="118"/>
        <end position="130"/>
    </location>
</feature>
<feature type="region of interest" description="Disordered" evidence="1">
    <location>
        <begin position="1648"/>
        <end position="1693"/>
    </location>
</feature>
<dbReference type="Proteomes" id="UP000567179">
    <property type="component" value="Unassembled WGS sequence"/>
</dbReference>
<dbReference type="Gene3D" id="3.30.40.10">
    <property type="entry name" value="Zinc/RING finger domain, C3HC4 (zinc finger)"/>
    <property type="match status" value="1"/>
</dbReference>
<dbReference type="OrthoDB" id="2624269at2759"/>
<feature type="compositionally biased region" description="Polar residues" evidence="1">
    <location>
        <begin position="98"/>
        <end position="111"/>
    </location>
</feature>
<feature type="compositionally biased region" description="Basic residues" evidence="1">
    <location>
        <begin position="7"/>
        <end position="17"/>
    </location>
</feature>
<protein>
    <recommendedName>
        <fullName evidence="4">Zinc finger PHD-type domain-containing protein</fullName>
    </recommendedName>
</protein>
<proteinExistence type="predicted"/>
<feature type="region of interest" description="Disordered" evidence="1">
    <location>
        <begin position="668"/>
        <end position="799"/>
    </location>
</feature>